<evidence type="ECO:0000313" key="1">
    <source>
        <dbReference type="EMBL" id="MCC9037023.1"/>
    </source>
</evidence>
<sequence>MNTFIKLKNTLDSMSNNDERKKYLDSIRKNPLIGRHDLLRIACNIMHDDNFIDSYYKVSINNSAKSTVKKLMQNFSNFLIKAKNLF</sequence>
<organism evidence="1 2">
    <name type="scientific">Chryseobacterium muglaense</name>
    <dbReference type="NCBI Taxonomy" id="2893752"/>
    <lineage>
        <taxon>Bacteria</taxon>
        <taxon>Pseudomonadati</taxon>
        <taxon>Bacteroidota</taxon>
        <taxon>Flavobacteriia</taxon>
        <taxon>Flavobacteriales</taxon>
        <taxon>Weeksellaceae</taxon>
        <taxon>Chryseobacterium group</taxon>
        <taxon>Chryseobacterium</taxon>
    </lineage>
</organism>
<dbReference type="Proteomes" id="UP001107960">
    <property type="component" value="Unassembled WGS sequence"/>
</dbReference>
<dbReference type="AlphaFoldDB" id="A0A9Q3UZU3"/>
<name>A0A9Q3UZU3_9FLAO</name>
<evidence type="ECO:0000313" key="2">
    <source>
        <dbReference type="Proteomes" id="UP001107960"/>
    </source>
</evidence>
<dbReference type="RefSeq" id="WP_229986517.1">
    <property type="nucleotide sequence ID" value="NZ_JAJJML010000002.1"/>
</dbReference>
<dbReference type="EMBL" id="JAJJML010000002">
    <property type="protein sequence ID" value="MCC9037023.1"/>
    <property type="molecule type" value="Genomic_DNA"/>
</dbReference>
<gene>
    <name evidence="1" type="ORF">LNP80_22690</name>
</gene>
<accession>A0A9Q3UZU3</accession>
<reference evidence="1" key="1">
    <citation type="submission" date="2021-11" db="EMBL/GenBank/DDBJ databases">
        <title>Description of novel Chryseobacterium species.</title>
        <authorList>
            <person name="Saticioglu I.B."/>
            <person name="Ay H."/>
            <person name="Altun S."/>
            <person name="Duman M."/>
        </authorList>
    </citation>
    <scope>NUCLEOTIDE SEQUENCE</scope>
    <source>
        <strain evidence="1">C-39</strain>
    </source>
</reference>
<comment type="caution">
    <text evidence="1">The sequence shown here is derived from an EMBL/GenBank/DDBJ whole genome shotgun (WGS) entry which is preliminary data.</text>
</comment>
<proteinExistence type="predicted"/>
<protein>
    <submittedName>
        <fullName evidence="1">Uncharacterized protein</fullName>
    </submittedName>
</protein>